<feature type="region of interest" description="Disordered" evidence="1">
    <location>
        <begin position="1"/>
        <end position="46"/>
    </location>
</feature>
<sequence>MDHRRTNRQRGFHELTTDHRPPETKGGPPTTDHGQLKTKESFFDYL</sequence>
<feature type="compositionally biased region" description="Basic and acidic residues" evidence="1">
    <location>
        <begin position="34"/>
        <end position="46"/>
    </location>
</feature>
<feature type="compositionally biased region" description="Basic and acidic residues" evidence="1">
    <location>
        <begin position="11"/>
        <end position="23"/>
    </location>
</feature>
<dbReference type="AlphaFoldDB" id="A0A6J4NG38"/>
<name>A0A6J4NG38_9CHLR</name>
<feature type="compositionally biased region" description="Basic residues" evidence="1">
    <location>
        <begin position="1"/>
        <end position="10"/>
    </location>
</feature>
<evidence type="ECO:0000313" key="2">
    <source>
        <dbReference type="EMBL" id="CAA9383601.1"/>
    </source>
</evidence>
<dbReference type="EMBL" id="CADCTR010003130">
    <property type="protein sequence ID" value="CAA9383601.1"/>
    <property type="molecule type" value="Genomic_DNA"/>
</dbReference>
<reference evidence="2" key="1">
    <citation type="submission" date="2020-02" db="EMBL/GenBank/DDBJ databases">
        <authorList>
            <person name="Meier V. D."/>
        </authorList>
    </citation>
    <scope>NUCLEOTIDE SEQUENCE</scope>
    <source>
        <strain evidence="2">AVDCRST_MAG93</strain>
    </source>
</reference>
<proteinExistence type="predicted"/>
<organism evidence="2">
    <name type="scientific">uncultured Chloroflexia bacterium</name>
    <dbReference type="NCBI Taxonomy" id="1672391"/>
    <lineage>
        <taxon>Bacteria</taxon>
        <taxon>Bacillati</taxon>
        <taxon>Chloroflexota</taxon>
        <taxon>Chloroflexia</taxon>
        <taxon>environmental samples</taxon>
    </lineage>
</organism>
<gene>
    <name evidence="2" type="ORF">AVDCRST_MAG93-9331</name>
</gene>
<accession>A0A6J4NG38</accession>
<protein>
    <submittedName>
        <fullName evidence="2">Uncharacterized protein</fullName>
    </submittedName>
</protein>
<evidence type="ECO:0000256" key="1">
    <source>
        <dbReference type="SAM" id="MobiDB-lite"/>
    </source>
</evidence>